<evidence type="ECO:0000313" key="13">
    <source>
        <dbReference type="Proteomes" id="UP000677054"/>
    </source>
</evidence>
<dbReference type="PANTHER" id="PTHR10655:SF68">
    <property type="entry name" value="PALMITOYL-PROTEIN HYDROLASE"/>
    <property type="match status" value="1"/>
</dbReference>
<dbReference type="Pfam" id="PF02230">
    <property type="entry name" value="Abhydrolase_2"/>
    <property type="match status" value="1"/>
</dbReference>
<evidence type="ECO:0000256" key="10">
    <source>
        <dbReference type="ARBA" id="ARBA00048656"/>
    </source>
</evidence>
<organism evidence="12">
    <name type="scientific">Darwinula stevensoni</name>
    <dbReference type="NCBI Taxonomy" id="69355"/>
    <lineage>
        <taxon>Eukaryota</taxon>
        <taxon>Metazoa</taxon>
        <taxon>Ecdysozoa</taxon>
        <taxon>Arthropoda</taxon>
        <taxon>Crustacea</taxon>
        <taxon>Oligostraca</taxon>
        <taxon>Ostracoda</taxon>
        <taxon>Podocopa</taxon>
        <taxon>Podocopida</taxon>
        <taxon>Darwinulocopina</taxon>
        <taxon>Darwinuloidea</taxon>
        <taxon>Darwinulidae</taxon>
        <taxon>Darwinula</taxon>
    </lineage>
</organism>
<evidence type="ECO:0000256" key="8">
    <source>
        <dbReference type="ARBA" id="ARBA00031195"/>
    </source>
</evidence>
<dbReference type="EMBL" id="LR899799">
    <property type="protein sequence ID" value="CAD7242536.1"/>
    <property type="molecule type" value="Genomic_DNA"/>
</dbReference>
<proteinExistence type="inferred from homology"/>
<feature type="domain" description="Phospholipase/carboxylesterase/thioesterase" evidence="11">
    <location>
        <begin position="10"/>
        <end position="221"/>
    </location>
</feature>
<name>A0A7R9A425_9CRUS</name>
<keyword evidence="13" id="KW-1185">Reference proteome</keyword>
<dbReference type="Proteomes" id="UP000677054">
    <property type="component" value="Unassembled WGS sequence"/>
</dbReference>
<evidence type="ECO:0000256" key="3">
    <source>
        <dbReference type="ARBA" id="ARBA00012423"/>
    </source>
</evidence>
<dbReference type="PANTHER" id="PTHR10655">
    <property type="entry name" value="LYSOPHOSPHOLIPASE-RELATED"/>
    <property type="match status" value="1"/>
</dbReference>
<dbReference type="FunFam" id="3.40.50.1820:FF:000010">
    <property type="entry name" value="Acyl-protein thioesterase 2"/>
    <property type="match status" value="1"/>
</dbReference>
<dbReference type="GO" id="GO:0052689">
    <property type="term" value="F:carboxylic ester hydrolase activity"/>
    <property type="evidence" value="ECO:0007669"/>
    <property type="project" value="TreeGrafter"/>
</dbReference>
<dbReference type="GO" id="GO:0005737">
    <property type="term" value="C:cytoplasm"/>
    <property type="evidence" value="ECO:0007669"/>
    <property type="project" value="UniProtKB-SubCell"/>
</dbReference>
<dbReference type="EC" id="3.1.2.22" evidence="3"/>
<evidence type="ECO:0000256" key="2">
    <source>
        <dbReference type="ARBA" id="ARBA00006499"/>
    </source>
</evidence>
<accession>A0A7R9A425</accession>
<sequence length="225" mass="24112">MGQSSSTMSSPVIIPAAARHTATLIFLHGLGDTGHGWASAMAAIRPPYVKVICPTAESMSVTLNAGFVMPSWFDLISLDPNGPEDRAGIEKATNFVHGLIEEELKNGIEASRIAVGGFSQGGGLAIHAALQYPKSLAGIIGLSCWLPLHKDFPKEAKGNLTTRLFQAHGSADPVVPFHWGAETSALLKQFMENSEFKTYPGLSHSSGEQEMEDVKKFLQEVLPDN</sequence>
<comment type="similarity">
    <text evidence="2">Belongs to the AB hydrolase superfamily. AB hydrolase 2 family.</text>
</comment>
<dbReference type="AlphaFoldDB" id="A0A7R9A425"/>
<keyword evidence="7" id="KW-0443">Lipid metabolism</keyword>
<reference evidence="12" key="1">
    <citation type="submission" date="2020-11" db="EMBL/GenBank/DDBJ databases">
        <authorList>
            <person name="Tran Van P."/>
        </authorList>
    </citation>
    <scope>NUCLEOTIDE SEQUENCE</scope>
</reference>
<dbReference type="GO" id="GO:0008474">
    <property type="term" value="F:palmitoyl-(protein) hydrolase activity"/>
    <property type="evidence" value="ECO:0007669"/>
    <property type="project" value="UniProtKB-EC"/>
</dbReference>
<comment type="catalytic activity">
    <reaction evidence="9">
        <text>S-hexadecanoyl-L-cysteinyl-[protein] + H2O = L-cysteinyl-[protein] + hexadecanoate + H(+)</text>
        <dbReference type="Rhea" id="RHEA:19233"/>
        <dbReference type="Rhea" id="RHEA-COMP:10131"/>
        <dbReference type="Rhea" id="RHEA-COMP:11032"/>
        <dbReference type="ChEBI" id="CHEBI:7896"/>
        <dbReference type="ChEBI" id="CHEBI:15377"/>
        <dbReference type="ChEBI" id="CHEBI:15378"/>
        <dbReference type="ChEBI" id="CHEBI:29950"/>
        <dbReference type="ChEBI" id="CHEBI:74151"/>
        <dbReference type="EC" id="3.1.2.22"/>
    </reaction>
</comment>
<dbReference type="InterPro" id="IPR029058">
    <property type="entry name" value="AB_hydrolase_fold"/>
</dbReference>
<gene>
    <name evidence="12" type="ORF">DSTB1V02_LOCUS2499</name>
</gene>
<comment type="subcellular location">
    <subcellularLocation>
        <location evidence="1">Cytoplasm</location>
    </subcellularLocation>
</comment>
<protein>
    <recommendedName>
        <fullName evidence="3">palmitoyl-protein hydrolase</fullName>
        <ecNumber evidence="3">3.1.2.22</ecNumber>
    </recommendedName>
    <alternativeName>
        <fullName evidence="8">Palmitoyl-protein hydrolase</fullName>
    </alternativeName>
</protein>
<keyword evidence="4" id="KW-0963">Cytoplasm</keyword>
<dbReference type="InterPro" id="IPR050565">
    <property type="entry name" value="LYPA1-2/EST-like"/>
</dbReference>
<comment type="catalytic activity">
    <reaction evidence="10">
        <text>1-hexadecanoyl-sn-glycero-3-phosphocholine + H2O = sn-glycerol 3-phosphocholine + hexadecanoate + H(+)</text>
        <dbReference type="Rhea" id="RHEA:40435"/>
        <dbReference type="ChEBI" id="CHEBI:7896"/>
        <dbReference type="ChEBI" id="CHEBI:15377"/>
        <dbReference type="ChEBI" id="CHEBI:15378"/>
        <dbReference type="ChEBI" id="CHEBI:16870"/>
        <dbReference type="ChEBI" id="CHEBI:72998"/>
    </reaction>
    <physiologicalReaction direction="left-to-right" evidence="10">
        <dbReference type="Rhea" id="RHEA:40436"/>
    </physiologicalReaction>
</comment>
<keyword evidence="5" id="KW-0378">Hydrolase</keyword>
<evidence type="ECO:0000256" key="4">
    <source>
        <dbReference type="ARBA" id="ARBA00022490"/>
    </source>
</evidence>
<dbReference type="GO" id="GO:0006631">
    <property type="term" value="P:fatty acid metabolic process"/>
    <property type="evidence" value="ECO:0007669"/>
    <property type="project" value="UniProtKB-KW"/>
</dbReference>
<evidence type="ECO:0000256" key="7">
    <source>
        <dbReference type="ARBA" id="ARBA00023098"/>
    </source>
</evidence>
<evidence type="ECO:0000256" key="5">
    <source>
        <dbReference type="ARBA" id="ARBA00022801"/>
    </source>
</evidence>
<keyword evidence="6" id="KW-0276">Fatty acid metabolism</keyword>
<dbReference type="SUPFAM" id="SSF53474">
    <property type="entry name" value="alpha/beta-Hydrolases"/>
    <property type="match status" value="1"/>
</dbReference>
<evidence type="ECO:0000256" key="1">
    <source>
        <dbReference type="ARBA" id="ARBA00004496"/>
    </source>
</evidence>
<evidence type="ECO:0000313" key="12">
    <source>
        <dbReference type="EMBL" id="CAD7242536.1"/>
    </source>
</evidence>
<dbReference type="EMBL" id="CAJPEV010000282">
    <property type="protein sequence ID" value="CAG0883392.1"/>
    <property type="molecule type" value="Genomic_DNA"/>
</dbReference>
<evidence type="ECO:0000259" key="11">
    <source>
        <dbReference type="Pfam" id="PF02230"/>
    </source>
</evidence>
<evidence type="ECO:0000256" key="9">
    <source>
        <dbReference type="ARBA" id="ARBA00047337"/>
    </source>
</evidence>
<dbReference type="Gene3D" id="3.40.50.1820">
    <property type="entry name" value="alpha/beta hydrolase"/>
    <property type="match status" value="1"/>
</dbReference>
<dbReference type="InterPro" id="IPR003140">
    <property type="entry name" value="PLipase/COase/thioEstase"/>
</dbReference>
<dbReference type="OrthoDB" id="2418081at2759"/>
<evidence type="ECO:0000256" key="6">
    <source>
        <dbReference type="ARBA" id="ARBA00022832"/>
    </source>
</evidence>